<evidence type="ECO:0000256" key="4">
    <source>
        <dbReference type="ARBA" id="ARBA00022771"/>
    </source>
</evidence>
<evidence type="ECO:0000313" key="10">
    <source>
        <dbReference type="EMBL" id="CAH1994812.1"/>
    </source>
</evidence>
<keyword evidence="11" id="KW-1185">Reference proteome</keyword>
<keyword evidence="5" id="KW-0862">Zinc</keyword>
<keyword evidence="4 7" id="KW-0863">Zinc-finger</keyword>
<feature type="domain" description="C2H2-type" evidence="9">
    <location>
        <begin position="1778"/>
        <end position="1806"/>
    </location>
</feature>
<feature type="domain" description="C2H2-type" evidence="9">
    <location>
        <begin position="239"/>
        <end position="262"/>
    </location>
</feature>
<comment type="subcellular location">
    <subcellularLocation>
        <location evidence="1">Nucleus</location>
    </subcellularLocation>
</comment>
<evidence type="ECO:0000256" key="1">
    <source>
        <dbReference type="ARBA" id="ARBA00004123"/>
    </source>
</evidence>
<organism evidence="10 11">
    <name type="scientific">Acanthoscelides obtectus</name>
    <name type="common">Bean weevil</name>
    <name type="synonym">Bruchus obtectus</name>
    <dbReference type="NCBI Taxonomy" id="200917"/>
    <lineage>
        <taxon>Eukaryota</taxon>
        <taxon>Metazoa</taxon>
        <taxon>Ecdysozoa</taxon>
        <taxon>Arthropoda</taxon>
        <taxon>Hexapoda</taxon>
        <taxon>Insecta</taxon>
        <taxon>Pterygota</taxon>
        <taxon>Neoptera</taxon>
        <taxon>Endopterygota</taxon>
        <taxon>Coleoptera</taxon>
        <taxon>Polyphaga</taxon>
        <taxon>Cucujiformia</taxon>
        <taxon>Chrysomeloidea</taxon>
        <taxon>Chrysomelidae</taxon>
        <taxon>Bruchinae</taxon>
        <taxon>Bruchini</taxon>
        <taxon>Acanthoscelides</taxon>
    </lineage>
</organism>
<feature type="compositionally biased region" description="Basic and acidic residues" evidence="8">
    <location>
        <begin position="1604"/>
        <end position="1629"/>
    </location>
</feature>
<feature type="region of interest" description="Disordered" evidence="8">
    <location>
        <begin position="622"/>
        <end position="641"/>
    </location>
</feature>
<keyword evidence="2" id="KW-0479">Metal-binding</keyword>
<protein>
    <recommendedName>
        <fullName evidence="9">C2H2-type domain-containing protein</fullName>
    </recommendedName>
</protein>
<dbReference type="GO" id="GO:0001228">
    <property type="term" value="F:DNA-binding transcription activator activity, RNA polymerase II-specific"/>
    <property type="evidence" value="ECO:0007669"/>
    <property type="project" value="TreeGrafter"/>
</dbReference>
<dbReference type="PROSITE" id="PS50157">
    <property type="entry name" value="ZINC_FINGER_C2H2_2"/>
    <property type="match status" value="5"/>
</dbReference>
<feature type="compositionally biased region" description="Basic and acidic residues" evidence="8">
    <location>
        <begin position="1227"/>
        <end position="1237"/>
    </location>
</feature>
<feature type="domain" description="C2H2-type" evidence="9">
    <location>
        <begin position="498"/>
        <end position="526"/>
    </location>
</feature>
<feature type="compositionally biased region" description="Basic and acidic residues" evidence="8">
    <location>
        <begin position="1008"/>
        <end position="1017"/>
    </location>
</feature>
<feature type="compositionally biased region" description="Polar residues" evidence="8">
    <location>
        <begin position="1125"/>
        <end position="1141"/>
    </location>
</feature>
<accession>A0A9P0PQF3</accession>
<feature type="domain" description="C2H2-type" evidence="9">
    <location>
        <begin position="2600"/>
        <end position="2628"/>
    </location>
</feature>
<feature type="domain" description="C2H2-type" evidence="9">
    <location>
        <begin position="903"/>
        <end position="926"/>
    </location>
</feature>
<dbReference type="Gene3D" id="3.30.160.60">
    <property type="entry name" value="Classic Zinc Finger"/>
    <property type="match status" value="8"/>
</dbReference>
<dbReference type="PROSITE" id="PS00028">
    <property type="entry name" value="ZINC_FINGER_C2H2_1"/>
    <property type="match status" value="27"/>
</dbReference>
<feature type="compositionally biased region" description="Low complexity" evidence="8">
    <location>
        <begin position="1439"/>
        <end position="1448"/>
    </location>
</feature>
<dbReference type="OrthoDB" id="427030at2759"/>
<keyword evidence="6" id="KW-0539">Nucleus</keyword>
<evidence type="ECO:0000256" key="2">
    <source>
        <dbReference type="ARBA" id="ARBA00022723"/>
    </source>
</evidence>
<dbReference type="PANTHER" id="PTHR24376">
    <property type="entry name" value="ZINC FINGER PROTEIN"/>
    <property type="match status" value="1"/>
</dbReference>
<feature type="region of interest" description="Disordered" evidence="8">
    <location>
        <begin position="2241"/>
        <end position="2265"/>
    </location>
</feature>
<feature type="compositionally biased region" description="Basic and acidic residues" evidence="8">
    <location>
        <begin position="1366"/>
        <end position="1383"/>
    </location>
</feature>
<feature type="region of interest" description="Disordered" evidence="8">
    <location>
        <begin position="1437"/>
        <end position="1461"/>
    </location>
</feature>
<dbReference type="Pfam" id="PF12874">
    <property type="entry name" value="zf-met"/>
    <property type="match status" value="3"/>
</dbReference>
<dbReference type="SMART" id="SM00355">
    <property type="entry name" value="ZnF_C2H2"/>
    <property type="match status" value="45"/>
</dbReference>
<dbReference type="GO" id="GO:0005634">
    <property type="term" value="C:nucleus"/>
    <property type="evidence" value="ECO:0007669"/>
    <property type="project" value="UniProtKB-SubCell"/>
</dbReference>
<dbReference type="PANTHER" id="PTHR24376:SF235">
    <property type="entry name" value="C2H2-TYPE DOMAIN-CONTAINING PROTEIN"/>
    <property type="match status" value="1"/>
</dbReference>
<dbReference type="GO" id="GO:0000978">
    <property type="term" value="F:RNA polymerase II cis-regulatory region sequence-specific DNA binding"/>
    <property type="evidence" value="ECO:0007669"/>
    <property type="project" value="TreeGrafter"/>
</dbReference>
<comment type="caution">
    <text evidence="10">The sequence shown here is derived from an EMBL/GenBank/DDBJ whole genome shotgun (WGS) entry which is preliminary data.</text>
</comment>
<evidence type="ECO:0000313" key="11">
    <source>
        <dbReference type="Proteomes" id="UP001152888"/>
    </source>
</evidence>
<feature type="region of interest" description="Disordered" evidence="8">
    <location>
        <begin position="1581"/>
        <end position="1629"/>
    </location>
</feature>
<evidence type="ECO:0000256" key="7">
    <source>
        <dbReference type="PROSITE-ProRule" id="PRU00042"/>
    </source>
</evidence>
<evidence type="ECO:0000256" key="3">
    <source>
        <dbReference type="ARBA" id="ARBA00022737"/>
    </source>
</evidence>
<evidence type="ECO:0000256" key="6">
    <source>
        <dbReference type="ARBA" id="ARBA00023242"/>
    </source>
</evidence>
<feature type="region of interest" description="Disordered" evidence="8">
    <location>
        <begin position="1"/>
        <end position="29"/>
    </location>
</feature>
<keyword evidence="3" id="KW-0677">Repeat</keyword>
<sequence>MFYRSSDTVSKKDNSGVQKPDATSIDKNEKSKVGNEGVCTFCEKKLNSKESLLHHYGLSHRSLIINESKALKCRNCDDLLSTVGLKDHMVNVHKLKGAFCGICNKHFSKVSENVDHVKTSHIMVIKTLSCTICKLSSDNQENLISHYYDKHLQKTTPKETPKKKKVGPETQITSGRLDQGLCGLCKETFESKKSLLQHYSIAHHSIIKESKTLKCNKCNHFITTTLRQHIGNAHRLQGNFCSICHKRFTAVSQIIDHVRSAHITAITKQLCSVCGLDGDQESLILHYLDKHSTTTTTGELVKVSQTTVKDELCHLCETKSGSKSLLEHYLDLHGAYITEIKVWKCGKCQIFFNTQEDKQKHLDEKHTITGNYCPICYKDVSSRSQVVDHLESSHITAFSKLLCIICKMECNSQEELMLHYQEKHCNTGSNDTGIEISKVWRCRVCVTFSDTENDMEKHLQMKHKVQGSFCPVCFKGFMTRSEVIVHLKTSHIEVIETPSCSICSSEFVNLDHLLRHFKDTHASGSTTEVASGSNSSVKSDIMTWRCRKCIIFADTEEDMQKHLDEKHKIEENLCPICYKSLKTQLEVTNHLKSTHVEVLEKPTCHVCKLEFTNLNHLRLHYDDKHKNKPTNERTEKAKSREDETNSQISCVICEAKFETKIEMGMHCRCYHPELFGVVKIWKCMQCDSGYVHSEEGMRKHLEARHEVRQGKCSCCSVSCATYPEALDHWMSHVQVTMKPTCSSCNTPCANDMRVVYHYYEKHILQNEIKEKPAKGSKVDAMQKEASANKRFECHACLEKFQQDLDLALHLGAAHGVEIVDPDLQKQKVFGCPVCIANFKTMELATKHVNQRHFGTQQPVVEQYICRYCLLDMLSEQTLQNHVTKKHSEETDLGLDWGPPARLIPCQICKKKFGSEEGLLSHSKTKHPLKIQATGPPVPLESTLMTFEIGKSTYYKCPYCSYRNIIQVLIEHIYSLHKDMLHEITDPISFGLADDAPQPSDSQNTGRKRVNEPSDKKIKTGTSSTPKEPHGLMPSARGLTADDTVRPLDSQNTGRKRLGYNEPYNLLPSDKIIKTGTSSTPKEPHGLMPSTRGLMADGTVRSSDRKRLGSNEPYKLSEPSDKKIKTGTSSSGLTANIPSSRGLTADDSVRRRRQGNEEGGSFESSHFRNEKRLDQEKHRTTYGSYESRGGFRNEKTVDQEGSPTYDSYESGYVSEKRREPRNPPVRSSRNETKLDQRSEAMAYNPYESRHRDSGVQESMGQGKEPTSCGSSDSRRQQVTKPTYRKEVEEEIQPSGSRGEEIIGSGEFTDIGGPTNKVSDDDGVLFTRRQTSKDRGRESPYSTTSAGSWPYGSRSRPVGSLDGNQGYIKDDTRSRIYGDTDRKQGYGDVSSRVADDFRGRSFGSQFRSTGRSSNVPRMCSDIKAVEDVEIAVSNQAYVKSNNNDENPTTIENEENNYEGESTECRKSNVKNEVDKLLCETSNVIEESEISVTNIECTDQNEKCKALNKTVFTDNGTEDQKPNEINIDKETSTKNDLKESELINETEKRDELDRRLEVFEVSVSSVKETNQFEQSTTQYEILHKDKKSNLQRSEEARSEKGQVIISNKDETSEQNEKVIEDNRCEADKDKKVDESGKLDMSTVISSNTKTSQLEKAPVTILCEVKEIETSSEKETNALTLNKDERRETNDSTKAISKDSKYDVPILFSTSEDTFSSNDLRFKCGLCSDAFSDDLSLKAHCMIWHENLTFCFLCETEVDTESALLQHYRTEHHEILNESKAWRCKNCEISFPSEVNMLKHLKKKHRDENNFCTICLRHFRKTEKVITHLKSLHVGVVIEVSCSYCRMIFEEVPQLVLHYLDHHREEIRNQCVFKERLGKDVRNDPVKSSAENVGLQEIHLSNRVKERHDDYEDGSFTVHEATSEEYSCRYCQQAISAKNLKNHVLQCRPHRETLRCNHCSDPFFTKEELDLHENTNHSDLLENKLHNSSKVTDSVLCPICKTKFKSEKSMIDHSYIKHPAVKLDDSFGVPLQSLVKVDDNDGTYQCIFCIKWFCSLSAIVYHIIRRHEERKEKMSDCVTLGLFDEDGVSRQMSKINLSTRNTESQSDESNKCNVREADSSEVIVDESRSDCSGRGHLKRKKKVKKKTKVKETSQPACLCPICEKDLQSEKNLKMHAYAKHPAIKLQDGTAVPLESIVKDESHLNHYECPICGYRLDRFMSIIKKHFEKKHKDAISDCVSLGVSQSSGDARCDITDEDGTSSRSDKAEEVDTVGIQQLEDSDGDANHHKGIEDNVCPICRKKCSSEEVLLQHASIKHPAIVLGNDPPASLEAVLRMLCKEEKVCHKCPFTDCIFSSLHLYHLMNHILKTHKDKVYLSDCVSMELFDKRSSSLQGEDSPSQAVCPVAFCPICKTFFKRQKALVEHATMKHPAIKMRNGSPLPLRSVLRVQREGKNYYQCPFCCQGYVKVELITYHILKDHQDRAGQISDCVSLELFDEGYGNLPLNLTDEHDRKLEESASSHTDDGPSFYNSRWTSNSSEISDISSSLLETSVASPDTSKSSFPLQQICPATCCTSCVGTCCRNVLQWKQSETSEVQSAPNAITHHECPLCKRTFKSEESLTEHTRFKHPAIKLENAPPLPLESALKTKYLGSRTYYECPFCIHNSTNISSAASHILTKHKERSYQMSNCVSLKLFHDATEKSAPTILCPICKGNFKSEGALKYHAKIKHPAIRLKANLVVPLEMCLKTQSEDSRIIQCCYCTDWFSGLSAVTIHIIERHDEDYRNEISDCITAGLYDIES</sequence>
<gene>
    <name evidence="10" type="ORF">ACAOBT_LOCUS22279</name>
</gene>
<dbReference type="GO" id="GO:0008270">
    <property type="term" value="F:zinc ion binding"/>
    <property type="evidence" value="ECO:0007669"/>
    <property type="project" value="UniProtKB-KW"/>
</dbReference>
<evidence type="ECO:0000259" key="9">
    <source>
        <dbReference type="PROSITE" id="PS50157"/>
    </source>
</evidence>
<reference evidence="10" key="1">
    <citation type="submission" date="2022-03" db="EMBL/GenBank/DDBJ databases">
        <authorList>
            <person name="Sayadi A."/>
        </authorList>
    </citation>
    <scope>NUCLEOTIDE SEQUENCE</scope>
</reference>
<proteinExistence type="predicted"/>
<feature type="compositionally biased region" description="Acidic residues" evidence="8">
    <location>
        <begin position="1449"/>
        <end position="1459"/>
    </location>
</feature>
<dbReference type="Proteomes" id="UP001152888">
    <property type="component" value="Unassembled WGS sequence"/>
</dbReference>
<feature type="compositionally biased region" description="Polar residues" evidence="8">
    <location>
        <begin position="1266"/>
        <end position="1279"/>
    </location>
</feature>
<dbReference type="EMBL" id="CAKOFQ010007208">
    <property type="protein sequence ID" value="CAH1994812.1"/>
    <property type="molecule type" value="Genomic_DNA"/>
</dbReference>
<evidence type="ECO:0000256" key="8">
    <source>
        <dbReference type="SAM" id="MobiDB-lite"/>
    </source>
</evidence>
<feature type="compositionally biased region" description="Basic and acidic residues" evidence="8">
    <location>
        <begin position="1188"/>
        <end position="1197"/>
    </location>
</feature>
<name>A0A9P0PQF3_ACAOB</name>
<evidence type="ECO:0000256" key="5">
    <source>
        <dbReference type="ARBA" id="ARBA00022833"/>
    </source>
</evidence>
<dbReference type="InterPro" id="IPR013087">
    <property type="entry name" value="Znf_C2H2_type"/>
</dbReference>
<feature type="compositionally biased region" description="Basic and acidic residues" evidence="8">
    <location>
        <begin position="1164"/>
        <end position="1178"/>
    </location>
</feature>
<feature type="region of interest" description="Disordered" evidence="8">
    <location>
        <begin position="991"/>
        <end position="1390"/>
    </location>
</feature>